<accession>A0AAE5C5Z4</accession>
<dbReference type="AlphaFoldDB" id="A0AAE5C5Z4"/>
<evidence type="ECO:0008006" key="3">
    <source>
        <dbReference type="Google" id="ProtNLM"/>
    </source>
</evidence>
<dbReference type="InterPro" id="IPR036928">
    <property type="entry name" value="AS_sf"/>
</dbReference>
<evidence type="ECO:0000313" key="2">
    <source>
        <dbReference type="Proteomes" id="UP000661163"/>
    </source>
</evidence>
<sequence>MSAVSFRSMKIGFWRQPPVGALNAEINIAVSSAMETLADQGASIIPFTLPIDDVLDLFDHHWLAGAALRYASITEDDRLKLDSGFREAAEKGLRLSAVELLAAQVKRAHFGAAMDVALNGVDVVISPATAPISLLQRP</sequence>
<organism evidence="1 2">
    <name type="scientific">Rhizobium ruizarguesonis</name>
    <dbReference type="NCBI Taxonomy" id="2081791"/>
    <lineage>
        <taxon>Bacteria</taxon>
        <taxon>Pseudomonadati</taxon>
        <taxon>Pseudomonadota</taxon>
        <taxon>Alphaproteobacteria</taxon>
        <taxon>Hyphomicrobiales</taxon>
        <taxon>Rhizobiaceae</taxon>
        <taxon>Rhizobium/Agrobacterium group</taxon>
        <taxon>Rhizobium</taxon>
    </lineage>
</organism>
<evidence type="ECO:0000313" key="1">
    <source>
        <dbReference type="EMBL" id="NEI52410.1"/>
    </source>
</evidence>
<reference evidence="1 2" key="1">
    <citation type="submission" date="2019-12" db="EMBL/GenBank/DDBJ databases">
        <title>Rhizobium genotypes associated with high levels of biological nitrogen fixation by grain legumes in a temperate-maritime cropping system.</title>
        <authorList>
            <person name="Maluk M."/>
            <person name="Francesc Ferrando Molina F."/>
            <person name="Lopez Del Egido L."/>
            <person name="Lafos M."/>
            <person name="Langarica-Fuentes A."/>
            <person name="Gebre Yohannes G."/>
            <person name="Young M.W."/>
            <person name="Martin P."/>
            <person name="Gantlett R."/>
            <person name="Kenicer G."/>
            <person name="Hawes C."/>
            <person name="Begg G.S."/>
            <person name="Quilliam R.S."/>
            <person name="Squire G.R."/>
            <person name="Poole P.S."/>
            <person name="Young P.W."/>
            <person name="Iannetta P.M."/>
            <person name="James E.K."/>
        </authorList>
    </citation>
    <scope>NUCLEOTIDE SEQUENCE [LARGE SCALE GENOMIC DNA]</scope>
    <source>
        <strain evidence="1 2">JHI985</strain>
    </source>
</reference>
<dbReference type="EMBL" id="WUFC01000040">
    <property type="protein sequence ID" value="NEI52410.1"/>
    <property type="molecule type" value="Genomic_DNA"/>
</dbReference>
<name>A0AAE5C5Z4_9HYPH</name>
<dbReference type="Gene3D" id="3.90.1300.10">
    <property type="entry name" value="Amidase signature (AS) domain"/>
    <property type="match status" value="1"/>
</dbReference>
<gene>
    <name evidence="1" type="ORF">GR217_32800</name>
</gene>
<protein>
    <recommendedName>
        <fullName evidence="3">Amidase domain-containing protein</fullName>
    </recommendedName>
</protein>
<dbReference type="RefSeq" id="WP_018496489.1">
    <property type="nucleotide sequence ID" value="NZ_WUFC01000040.1"/>
</dbReference>
<comment type="caution">
    <text evidence="1">The sequence shown here is derived from an EMBL/GenBank/DDBJ whole genome shotgun (WGS) entry which is preliminary data.</text>
</comment>
<proteinExistence type="predicted"/>
<dbReference type="SUPFAM" id="SSF75304">
    <property type="entry name" value="Amidase signature (AS) enzymes"/>
    <property type="match status" value="1"/>
</dbReference>
<dbReference type="Proteomes" id="UP000661163">
    <property type="component" value="Unassembled WGS sequence"/>
</dbReference>